<name>A0A137S8K9_9GAMM</name>
<evidence type="ECO:0000313" key="3">
    <source>
        <dbReference type="EMBL" id="KXO08775.1"/>
    </source>
</evidence>
<dbReference type="PROSITE" id="PS51257">
    <property type="entry name" value="PROKAR_LIPOPROTEIN"/>
    <property type="match status" value="1"/>
</dbReference>
<evidence type="ECO:0000313" key="4">
    <source>
        <dbReference type="Proteomes" id="UP000070282"/>
    </source>
</evidence>
<dbReference type="InterPro" id="IPR043724">
    <property type="entry name" value="DUF5666"/>
</dbReference>
<evidence type="ECO:0000256" key="1">
    <source>
        <dbReference type="SAM" id="SignalP"/>
    </source>
</evidence>
<feature type="domain" description="DUF5666" evidence="2">
    <location>
        <begin position="280"/>
        <end position="330"/>
    </location>
</feature>
<dbReference type="EMBL" id="LOCO01000014">
    <property type="protein sequence ID" value="KXO08775.1"/>
    <property type="molecule type" value="Genomic_DNA"/>
</dbReference>
<feature type="domain" description="DUF5666" evidence="2">
    <location>
        <begin position="49"/>
        <end position="104"/>
    </location>
</feature>
<dbReference type="AlphaFoldDB" id="A0A137S8K9"/>
<dbReference type="Pfam" id="PF18914">
    <property type="entry name" value="DUF5666"/>
    <property type="match status" value="5"/>
</dbReference>
<accession>A0A137S8K9</accession>
<protein>
    <recommendedName>
        <fullName evidence="2">DUF5666 domain-containing protein</fullName>
    </recommendedName>
</protein>
<dbReference type="PATRIC" id="fig|1306954.6.peg.915"/>
<feature type="signal peptide" evidence="1">
    <location>
        <begin position="1"/>
        <end position="23"/>
    </location>
</feature>
<feature type="domain" description="DUF5666" evidence="2">
    <location>
        <begin position="121"/>
        <end position="176"/>
    </location>
</feature>
<comment type="caution">
    <text evidence="3">The sequence shown here is derived from an EMBL/GenBank/DDBJ whole genome shotgun (WGS) entry which is preliminary data.</text>
</comment>
<proteinExistence type="predicted"/>
<dbReference type="Proteomes" id="UP000070282">
    <property type="component" value="Unassembled WGS sequence"/>
</dbReference>
<gene>
    <name evidence="3" type="ORF">J122_2627</name>
</gene>
<feature type="domain" description="DUF5666" evidence="2">
    <location>
        <begin position="195"/>
        <end position="255"/>
    </location>
</feature>
<organism evidence="3 4">
    <name type="scientific">Marinobacter excellens LAMA 842</name>
    <dbReference type="NCBI Taxonomy" id="1306954"/>
    <lineage>
        <taxon>Bacteria</taxon>
        <taxon>Pseudomonadati</taxon>
        <taxon>Pseudomonadota</taxon>
        <taxon>Gammaproteobacteria</taxon>
        <taxon>Pseudomonadales</taxon>
        <taxon>Marinobacteraceae</taxon>
        <taxon>Marinobacter</taxon>
    </lineage>
</organism>
<keyword evidence="1" id="KW-0732">Signal</keyword>
<keyword evidence="4" id="KW-1185">Reference proteome</keyword>
<sequence length="476" mass="50999">MKRNGLSKAIKLVLVGTLAGGLAACGGGGSGSSGSVSTGANAEGTSVGAVTGFGSVYVNGTRFATDGSVNSDDGIEREDQLEKGMVLKVKGSWDSRGEGQASDIRYDDTLRGPLTGAIWDSVAATGKLQLLGQTVALTNQTVFRGATPVELAAPLANYRVRVSGWRLNDGSFRASFVGARSLDSDFDDLNEAELEGVVQNLNAQSQTFTINGFTVDYTSAVADDDFSLDQLENGLVVEVEGQLNADGNVLLAEEIDDEDDLFDDNDDVEISGDIYDFDASARTFRINGVLVQLNAETEFDDISEGSLQDGVFVKVEGDFRNNTLLAEEVEGREGDAELDGIIQQIDLDNELLVVSGVRVQLTANTLIDDDDSDNDLRNRVDDINAFSVGDYVEVEGRQRTDHLEAFIIEREDSDEDDNFKLEARIDAISDTSVTVMNLEILLNGFSVAGLQVGDEAEVEYAQTIGGEYELTANPEN</sequence>
<reference evidence="4" key="1">
    <citation type="submission" date="2015-12" db="EMBL/GenBank/DDBJ databases">
        <authorList>
            <person name="Lima A."/>
            <person name="Farahani Zayas N."/>
            <person name="Castro Da Silva M.A."/>
            <person name="Cabral A."/>
            <person name="Pessatti M.L."/>
        </authorList>
    </citation>
    <scope>NUCLEOTIDE SEQUENCE [LARGE SCALE GENOMIC DNA]</scope>
    <source>
        <strain evidence="4">LAMA 842</strain>
    </source>
</reference>
<feature type="domain" description="DUF5666" evidence="2">
    <location>
        <begin position="340"/>
        <end position="401"/>
    </location>
</feature>
<feature type="chain" id="PRO_5007480408" description="DUF5666 domain-containing protein" evidence="1">
    <location>
        <begin position="24"/>
        <end position="476"/>
    </location>
</feature>
<dbReference type="RefSeq" id="WP_058092744.1">
    <property type="nucleotide sequence ID" value="NZ_LOCO01000014.1"/>
</dbReference>
<evidence type="ECO:0000259" key="2">
    <source>
        <dbReference type="Pfam" id="PF18914"/>
    </source>
</evidence>